<dbReference type="Pfam" id="PF01488">
    <property type="entry name" value="Shikimate_DH"/>
    <property type="match status" value="1"/>
</dbReference>
<dbReference type="SUPFAM" id="SSF53223">
    <property type="entry name" value="Aminoacid dehydrogenase-like, N-terminal domain"/>
    <property type="match status" value="1"/>
</dbReference>
<reference evidence="7 8" key="1">
    <citation type="submission" date="2017-04" db="EMBL/GenBank/DDBJ databases">
        <title>Draft genome sequence of Marssonina coronaria NL1: causal agent of apple blotch.</title>
        <authorList>
            <person name="Cheng Q."/>
        </authorList>
    </citation>
    <scope>NUCLEOTIDE SEQUENCE [LARGE SCALE GENOMIC DNA]</scope>
    <source>
        <strain evidence="7 8">NL1</strain>
    </source>
</reference>
<evidence type="ECO:0000259" key="5">
    <source>
        <dbReference type="Pfam" id="PF08501"/>
    </source>
</evidence>
<evidence type="ECO:0000259" key="6">
    <source>
        <dbReference type="Pfam" id="PF18317"/>
    </source>
</evidence>
<feature type="compositionally biased region" description="Polar residues" evidence="3">
    <location>
        <begin position="1"/>
        <end position="19"/>
    </location>
</feature>
<dbReference type="CDD" id="cd00502">
    <property type="entry name" value="DHQase_I"/>
    <property type="match status" value="1"/>
</dbReference>
<dbReference type="OrthoDB" id="4415835at2759"/>
<dbReference type="InterPro" id="IPR046346">
    <property type="entry name" value="Aminoacid_DH-like_N_sf"/>
</dbReference>
<dbReference type="InterPro" id="IPR036291">
    <property type="entry name" value="NAD(P)-bd_dom_sf"/>
</dbReference>
<evidence type="ECO:0000313" key="7">
    <source>
        <dbReference type="EMBL" id="OWP00064.1"/>
    </source>
</evidence>
<dbReference type="SUPFAM" id="SSF51569">
    <property type="entry name" value="Aldolase"/>
    <property type="match status" value="1"/>
</dbReference>
<dbReference type="Pfam" id="PF18317">
    <property type="entry name" value="SDH_C"/>
    <property type="match status" value="1"/>
</dbReference>
<dbReference type="GO" id="GO:0003866">
    <property type="term" value="F:3-phosphoshikimate 1-carboxyvinyltransferase activity"/>
    <property type="evidence" value="ECO:0007669"/>
    <property type="project" value="TreeGrafter"/>
</dbReference>
<dbReference type="Gene3D" id="3.40.50.720">
    <property type="entry name" value="NAD(P)-binding Rossmann-like Domain"/>
    <property type="match status" value="1"/>
</dbReference>
<dbReference type="InterPro" id="IPR013708">
    <property type="entry name" value="Shikimate_DH-bd_N"/>
</dbReference>
<dbReference type="CDD" id="cd01065">
    <property type="entry name" value="NAD_bind_Shikimate_DH"/>
    <property type="match status" value="1"/>
</dbReference>
<dbReference type="InParanoid" id="A0A218YXA7"/>
<dbReference type="Pfam" id="PF01487">
    <property type="entry name" value="DHquinase_I"/>
    <property type="match status" value="1"/>
</dbReference>
<dbReference type="FunFam" id="3.40.50.720:FF:000386">
    <property type="entry name" value="Quinate repressor protein"/>
    <property type="match status" value="1"/>
</dbReference>
<dbReference type="STRING" id="503106.A0A218YXA7"/>
<dbReference type="PANTHER" id="PTHR21090">
    <property type="entry name" value="AROM/DEHYDROQUINATE SYNTHASE"/>
    <property type="match status" value="1"/>
</dbReference>
<comment type="caution">
    <text evidence="7">The sequence shown here is derived from an EMBL/GenBank/DDBJ whole genome shotgun (WGS) entry which is preliminary data.</text>
</comment>
<dbReference type="Proteomes" id="UP000242519">
    <property type="component" value="Unassembled WGS sequence"/>
</dbReference>
<dbReference type="SUPFAM" id="SSF51735">
    <property type="entry name" value="NAD(P)-binding Rossmann-fold domains"/>
    <property type="match status" value="1"/>
</dbReference>
<comment type="similarity">
    <text evidence="1">In the 2nd section; belongs to the type-I 3-dehydroquinase family.</text>
</comment>
<dbReference type="GO" id="GO:0003855">
    <property type="term" value="F:3-dehydroquinate dehydratase activity"/>
    <property type="evidence" value="ECO:0007669"/>
    <property type="project" value="InterPro"/>
</dbReference>
<comment type="similarity">
    <text evidence="2">In the N-terminal section; belongs to the shikimate kinase family.</text>
</comment>
<dbReference type="GO" id="GO:0009423">
    <property type="term" value="P:chorismate biosynthetic process"/>
    <property type="evidence" value="ECO:0007669"/>
    <property type="project" value="TreeGrafter"/>
</dbReference>
<dbReference type="Pfam" id="PF01202">
    <property type="entry name" value="SKI"/>
    <property type="match status" value="1"/>
</dbReference>
<dbReference type="GO" id="GO:0004764">
    <property type="term" value="F:shikimate 3-dehydrogenase (NADP+) activity"/>
    <property type="evidence" value="ECO:0007669"/>
    <property type="project" value="InterPro"/>
</dbReference>
<dbReference type="SUPFAM" id="SSF52540">
    <property type="entry name" value="P-loop containing nucleoside triphosphate hydrolases"/>
    <property type="match status" value="1"/>
</dbReference>
<evidence type="ECO:0000256" key="3">
    <source>
        <dbReference type="SAM" id="MobiDB-lite"/>
    </source>
</evidence>
<evidence type="ECO:0000256" key="2">
    <source>
        <dbReference type="ARBA" id="ARBA00009349"/>
    </source>
</evidence>
<feature type="domain" description="Quinate/shikimate 5-dehydrogenase/glutamyl-tRNA reductase" evidence="4">
    <location>
        <begin position="558"/>
        <end position="604"/>
    </location>
</feature>
<dbReference type="InterPro" id="IPR031322">
    <property type="entry name" value="Shikimate/glucono_kinase"/>
</dbReference>
<dbReference type="AlphaFoldDB" id="A0A218YXA7"/>
<feature type="domain" description="Shikimate dehydrogenase substrate binding N-terminal" evidence="5">
    <location>
        <begin position="449"/>
        <end position="496"/>
    </location>
</feature>
<accession>A0A218YXA7</accession>
<dbReference type="Gene3D" id="3.20.20.70">
    <property type="entry name" value="Aldolase class I"/>
    <property type="match status" value="1"/>
</dbReference>
<dbReference type="InterPro" id="IPR027417">
    <property type="entry name" value="P-loop_NTPase"/>
</dbReference>
<gene>
    <name evidence="7" type="ORF">B2J93_8635</name>
</gene>
<dbReference type="Pfam" id="PF08501">
    <property type="entry name" value="Shikimate_dh_N"/>
    <property type="match status" value="1"/>
</dbReference>
<sequence length="741" mass="82640">MSVITQLETPAYLDSTTRPRPNVRDFPSNASIVLVGSRGSGKRTLGFIGATHLGRRLITEDYYFQEVTGVSRGVFMQQHGSLEFYQKNVEVLKRMLDNHRSGCVIECGMGSLPGASQKALYEYCKTNPVIYVTRESERIKSLLRLGDEEATRLEKADLAHRNCSNLEYFNLYDDSSSDGTDTPPENGLGNVSSRLKYAKEDFSKFLDSLTGQGIIRSGLESPFSVAALPAEFRSYTYALSLRLSVIPDLDLADLEAGADAVQLKIDTWSPNLQKLIGKQVATIRRSLEVPIIFQVEDYAFDDAHLSLQDKEHAYFMLMEYGLRLGVEYIVVDLKYSSDRFSHIVRSSGRTKVIGYHMHGEENSWGWDDESRMIQYRRAKSLGCNIVRFVRTTSKASDNDTVRQFVKKIESMPDGLPVIAYNIGENGRPSLVANRIFTPVTHPVMQSTVTSLEDIQHLCQNSSFGGAAITQPFKVEILSRIAAKSYHAKAIGAVNTLLPLRILSHTTLDGSTQSLLRHANQRGKAGPIIAYYGDNTDFIGIMTSIRRNLSPRNVIQPSKTTGLVIGAGGMARAAIYAMIQLGCRKIFIYNRTLDNAETVARHFNSWASGLSSDGEIVRVLKSGGEDWPADFRQPTMIISCVPARQIGTSAPANFEMPIQWLGSPTGGVVVELAYFPLDTPLLKQIRQVREETKQSWVIVDGLEVLPEQASAQFELMTGRRAPRRRMRLEVMKNYHRYVDSTA</sequence>
<dbReference type="Gene3D" id="3.40.50.300">
    <property type="entry name" value="P-loop containing nucleotide triphosphate hydrolases"/>
    <property type="match status" value="1"/>
</dbReference>
<dbReference type="InterPro" id="IPR013785">
    <property type="entry name" value="Aldolase_TIM"/>
</dbReference>
<protein>
    <submittedName>
        <fullName evidence="7">Quinate pathway repressor protein QutR</fullName>
    </submittedName>
</protein>
<keyword evidence="8" id="KW-1185">Reference proteome</keyword>
<proteinExistence type="inferred from homology"/>
<dbReference type="InterPro" id="IPR001381">
    <property type="entry name" value="DHquinase_I"/>
</dbReference>
<evidence type="ECO:0000313" key="8">
    <source>
        <dbReference type="Proteomes" id="UP000242519"/>
    </source>
</evidence>
<evidence type="ECO:0000256" key="1">
    <source>
        <dbReference type="ARBA" id="ARBA00006477"/>
    </source>
</evidence>
<evidence type="ECO:0000259" key="4">
    <source>
        <dbReference type="Pfam" id="PF01488"/>
    </source>
</evidence>
<feature type="domain" description="SDH C-terminal" evidence="6">
    <location>
        <begin position="700"/>
        <end position="726"/>
    </location>
</feature>
<dbReference type="InterPro" id="IPR006151">
    <property type="entry name" value="Shikm_DH/Glu-tRNA_Rdtase"/>
</dbReference>
<organism evidence="7 8">
    <name type="scientific">Diplocarpon coronariae</name>
    <dbReference type="NCBI Taxonomy" id="2795749"/>
    <lineage>
        <taxon>Eukaryota</taxon>
        <taxon>Fungi</taxon>
        <taxon>Dikarya</taxon>
        <taxon>Ascomycota</taxon>
        <taxon>Pezizomycotina</taxon>
        <taxon>Leotiomycetes</taxon>
        <taxon>Helotiales</taxon>
        <taxon>Drepanopezizaceae</taxon>
        <taxon>Diplocarpon</taxon>
    </lineage>
</organism>
<feature type="region of interest" description="Disordered" evidence="3">
    <location>
        <begin position="1"/>
        <end position="20"/>
    </location>
</feature>
<name>A0A218YXA7_9HELO</name>
<dbReference type="InterPro" id="IPR041121">
    <property type="entry name" value="SDH_C"/>
</dbReference>
<dbReference type="EMBL" id="MZNU01000336">
    <property type="protein sequence ID" value="OWP00064.1"/>
    <property type="molecule type" value="Genomic_DNA"/>
</dbReference>
<dbReference type="PANTHER" id="PTHR21090:SF17">
    <property type="entry name" value="QUINATE REPRESSOR PROTEIN"/>
    <property type="match status" value="1"/>
</dbReference>